<proteinExistence type="inferred from homology"/>
<dbReference type="InterPro" id="IPR000092">
    <property type="entry name" value="Polyprenyl_synt"/>
</dbReference>
<organism evidence="7 8">
    <name type="scientific">Vagococcus zengguangii</name>
    <dbReference type="NCBI Taxonomy" id="2571750"/>
    <lineage>
        <taxon>Bacteria</taxon>
        <taxon>Bacillati</taxon>
        <taxon>Bacillota</taxon>
        <taxon>Bacilli</taxon>
        <taxon>Lactobacillales</taxon>
        <taxon>Enterococcaceae</taxon>
        <taxon>Vagococcus</taxon>
    </lineage>
</organism>
<keyword evidence="5" id="KW-0460">Magnesium</keyword>
<sequence length="325" mass="37582">MAIHSIWEKFPELQQELLETQKIMNQEVTIRNKEISRALQSFFANGGKLLRPAFFLLFTKFGEVPSNKRKYQYAAAIEILHAATLVHDDIIDEAPIRRNMETIQSLYGKDIAVYTGDFLFTVYFQLVTQATRDYKVLDFNAKNMRHILIGELDQMHLRHNPEITVKEYLRHVKGKTAQLFQLSCAEGARFAGCSKMTQLRAYRIGHDIGMAFQILDDILDFTADEDVLQKPVLEDIQNGNYTLPLILAMKNNRQAFDILRTKQDLSEEDVKEILENIKRYNGITEAQSMAKRYTDSALKEISKLPNIPAKTVLQEMTQQLLQRDY</sequence>
<evidence type="ECO:0000313" key="8">
    <source>
        <dbReference type="Proteomes" id="UP000298615"/>
    </source>
</evidence>
<evidence type="ECO:0000256" key="2">
    <source>
        <dbReference type="ARBA" id="ARBA00006706"/>
    </source>
</evidence>
<dbReference type="PANTHER" id="PTHR12001:SF69">
    <property type="entry name" value="ALL TRANS-POLYPRENYL-DIPHOSPHATE SYNTHASE PDSS1"/>
    <property type="match status" value="1"/>
</dbReference>
<dbReference type="InterPro" id="IPR033749">
    <property type="entry name" value="Polyprenyl_synt_CS"/>
</dbReference>
<dbReference type="GO" id="GO:0004659">
    <property type="term" value="F:prenyltransferase activity"/>
    <property type="evidence" value="ECO:0007669"/>
    <property type="project" value="InterPro"/>
</dbReference>
<dbReference type="PROSITE" id="PS00444">
    <property type="entry name" value="POLYPRENYL_SYNTHASE_2"/>
    <property type="match status" value="1"/>
</dbReference>
<evidence type="ECO:0000313" key="7">
    <source>
        <dbReference type="EMBL" id="QCI85626.1"/>
    </source>
</evidence>
<dbReference type="InterPro" id="IPR008949">
    <property type="entry name" value="Isoprenoid_synthase_dom_sf"/>
</dbReference>
<evidence type="ECO:0000256" key="3">
    <source>
        <dbReference type="ARBA" id="ARBA00022679"/>
    </source>
</evidence>
<dbReference type="RefSeq" id="WP_136952472.1">
    <property type="nucleotide sequence ID" value="NZ_CP039712.1"/>
</dbReference>
<dbReference type="SFLD" id="SFLDS00005">
    <property type="entry name" value="Isoprenoid_Synthase_Type_I"/>
    <property type="match status" value="1"/>
</dbReference>
<gene>
    <name evidence="7" type="ORF">FA707_00975</name>
</gene>
<keyword evidence="4" id="KW-0479">Metal-binding</keyword>
<accession>A0A4D7CTA8</accession>
<dbReference type="AlphaFoldDB" id="A0A4D7CTA8"/>
<dbReference type="Pfam" id="PF00348">
    <property type="entry name" value="polyprenyl_synt"/>
    <property type="match status" value="1"/>
</dbReference>
<evidence type="ECO:0000256" key="5">
    <source>
        <dbReference type="ARBA" id="ARBA00022842"/>
    </source>
</evidence>
<comment type="similarity">
    <text evidence="2 6">Belongs to the FPP/GGPP synthase family.</text>
</comment>
<keyword evidence="3 6" id="KW-0808">Transferase</keyword>
<dbReference type="KEGG" id="vao:FA707_00975"/>
<keyword evidence="8" id="KW-1185">Reference proteome</keyword>
<comment type="cofactor">
    <cofactor evidence="1">
        <name>Mg(2+)</name>
        <dbReference type="ChEBI" id="CHEBI:18420"/>
    </cofactor>
</comment>
<dbReference type="SUPFAM" id="SSF48576">
    <property type="entry name" value="Terpenoid synthases"/>
    <property type="match status" value="1"/>
</dbReference>
<dbReference type="PANTHER" id="PTHR12001">
    <property type="entry name" value="GERANYLGERANYL PYROPHOSPHATE SYNTHASE"/>
    <property type="match status" value="1"/>
</dbReference>
<evidence type="ECO:0000256" key="1">
    <source>
        <dbReference type="ARBA" id="ARBA00001946"/>
    </source>
</evidence>
<evidence type="ECO:0000256" key="4">
    <source>
        <dbReference type="ARBA" id="ARBA00022723"/>
    </source>
</evidence>
<dbReference type="GO" id="GO:0046872">
    <property type="term" value="F:metal ion binding"/>
    <property type="evidence" value="ECO:0007669"/>
    <property type="project" value="UniProtKB-KW"/>
</dbReference>
<dbReference type="Proteomes" id="UP000298615">
    <property type="component" value="Chromosome"/>
</dbReference>
<dbReference type="OrthoDB" id="9805316at2"/>
<dbReference type="Gene3D" id="1.10.600.10">
    <property type="entry name" value="Farnesyl Diphosphate Synthase"/>
    <property type="match status" value="1"/>
</dbReference>
<dbReference type="CDD" id="cd00685">
    <property type="entry name" value="Trans_IPPS_HT"/>
    <property type="match status" value="1"/>
</dbReference>
<dbReference type="EMBL" id="CP039712">
    <property type="protein sequence ID" value="QCI85626.1"/>
    <property type="molecule type" value="Genomic_DNA"/>
</dbReference>
<protein>
    <submittedName>
        <fullName evidence="7">Polyprenyl synthetase family protein</fullName>
    </submittedName>
</protein>
<evidence type="ECO:0000256" key="6">
    <source>
        <dbReference type="RuleBase" id="RU004466"/>
    </source>
</evidence>
<reference evidence="7 8" key="1">
    <citation type="submission" date="2019-04" db="EMBL/GenBank/DDBJ databases">
        <title>Vagococcus sp. nov., isolated from faeces of yaks (Bos grunniens).</title>
        <authorList>
            <person name="Ge Y."/>
        </authorList>
    </citation>
    <scope>NUCLEOTIDE SEQUENCE [LARGE SCALE GENOMIC DNA]</scope>
    <source>
        <strain evidence="7 8">MN-17</strain>
    </source>
</reference>
<name>A0A4D7CTA8_9ENTE</name>
<dbReference type="GO" id="GO:0008299">
    <property type="term" value="P:isoprenoid biosynthetic process"/>
    <property type="evidence" value="ECO:0007669"/>
    <property type="project" value="InterPro"/>
</dbReference>